<accession>A0A7C2TII8</accession>
<dbReference type="Gene3D" id="3.30.1660.10">
    <property type="entry name" value="Flavin-binding protein dodecin"/>
    <property type="match status" value="1"/>
</dbReference>
<proteinExistence type="predicted"/>
<organism evidence="1">
    <name type="scientific">Desulfurivibrio alkaliphilus</name>
    <dbReference type="NCBI Taxonomy" id="427923"/>
    <lineage>
        <taxon>Bacteria</taxon>
        <taxon>Pseudomonadati</taxon>
        <taxon>Thermodesulfobacteriota</taxon>
        <taxon>Desulfobulbia</taxon>
        <taxon>Desulfobulbales</taxon>
        <taxon>Desulfobulbaceae</taxon>
        <taxon>Desulfurivibrio</taxon>
    </lineage>
</organism>
<dbReference type="PANTHER" id="PTHR39324">
    <property type="entry name" value="CALCIUM DODECIN"/>
    <property type="match status" value="1"/>
</dbReference>
<dbReference type="AlphaFoldDB" id="A0A7C2TII8"/>
<dbReference type="SUPFAM" id="SSF89807">
    <property type="entry name" value="Dodecin-like"/>
    <property type="match status" value="1"/>
</dbReference>
<gene>
    <name evidence="1" type="ORF">ENN98_07320</name>
</gene>
<dbReference type="InterPro" id="IPR036694">
    <property type="entry name" value="Dodecin-like_sf"/>
</dbReference>
<dbReference type="PANTHER" id="PTHR39324:SF1">
    <property type="entry name" value="CALCIUM DODECIN"/>
    <property type="match status" value="1"/>
</dbReference>
<protein>
    <submittedName>
        <fullName evidence="1">Dodecin domain-containing protein</fullName>
    </submittedName>
</protein>
<dbReference type="InterPro" id="IPR025543">
    <property type="entry name" value="Dodecin-like"/>
</dbReference>
<evidence type="ECO:0000313" key="1">
    <source>
        <dbReference type="EMBL" id="HET98484.1"/>
    </source>
</evidence>
<sequence>MSDSVYKIIELVGTSTTSWEDAARNAVETAGNSLQELRVGEITKLDMKMESGKVVAYRARVSVSFKYQK</sequence>
<dbReference type="Proteomes" id="UP000885986">
    <property type="component" value="Unassembled WGS sequence"/>
</dbReference>
<reference evidence="1" key="1">
    <citation type="journal article" date="2020" name="mSystems">
        <title>Genome- and Community-Level Interaction Insights into Carbon Utilization and Element Cycling Functions of Hydrothermarchaeota in Hydrothermal Sediment.</title>
        <authorList>
            <person name="Zhou Z."/>
            <person name="Liu Y."/>
            <person name="Xu W."/>
            <person name="Pan J."/>
            <person name="Luo Z.H."/>
            <person name="Li M."/>
        </authorList>
    </citation>
    <scope>NUCLEOTIDE SEQUENCE [LARGE SCALE GENOMIC DNA]</scope>
    <source>
        <strain evidence="1">SpSt-1224</strain>
    </source>
</reference>
<dbReference type="EMBL" id="DSDS01000161">
    <property type="protein sequence ID" value="HET98484.1"/>
    <property type="molecule type" value="Genomic_DNA"/>
</dbReference>
<dbReference type="InterPro" id="IPR009923">
    <property type="entry name" value="Dodecin"/>
</dbReference>
<name>A0A7C2TII8_9BACT</name>
<dbReference type="Pfam" id="PF07311">
    <property type="entry name" value="Dodecin"/>
    <property type="match status" value="1"/>
</dbReference>
<comment type="caution">
    <text evidence="1">The sequence shown here is derived from an EMBL/GenBank/DDBJ whole genome shotgun (WGS) entry which is preliminary data.</text>
</comment>